<accession>F4LUH7</accession>
<keyword evidence="10" id="KW-0378">Hydrolase</keyword>
<organism evidence="10 11">
    <name type="scientific">Tepidanaerobacter acetatoxydans (strain DSM 21804 / JCM 16047 / Re1)</name>
    <dbReference type="NCBI Taxonomy" id="1209989"/>
    <lineage>
        <taxon>Bacteria</taxon>
        <taxon>Bacillati</taxon>
        <taxon>Bacillota</taxon>
        <taxon>Clostridia</taxon>
        <taxon>Thermosediminibacterales</taxon>
        <taxon>Tepidanaerobacteraceae</taxon>
        <taxon>Tepidanaerobacter</taxon>
    </lineage>
</organism>
<dbReference type="STRING" id="1209989.TepRe1_2522"/>
<evidence type="ECO:0000256" key="7">
    <source>
        <dbReference type="SAM" id="Phobius"/>
    </source>
</evidence>
<feature type="transmembrane region" description="Helical" evidence="7">
    <location>
        <begin position="6"/>
        <end position="23"/>
    </location>
</feature>
<dbReference type="GO" id="GO:0005886">
    <property type="term" value="C:plasma membrane"/>
    <property type="evidence" value="ECO:0007669"/>
    <property type="project" value="UniProtKB-SubCell"/>
</dbReference>
<sequence>MNLFIFILGTVIGSFINVCIYRIPRGESIAYPYSRCPQCGYKIAARDLIPILSFLYLRGKCRRCNAKISMRYPLVEFLTGAMFFLAFIKLGFSLDFLSAVTLISSLIVSAFTDLEYQIIPDKVVLTTAVIGLLLNILIHGKDVLYYLMGSVLGGGTIFLIAAFSQGGMGGGDIKLFAAVGLFLGMRLTLLSLLLSFILGATAGIILIVLKLKGIKDAIPFGPFIALGSIASLFAGDKIISWYFLKYAHI</sequence>
<dbReference type="EMBL" id="HF563609">
    <property type="protein sequence ID" value="CCP27591.1"/>
    <property type="molecule type" value="Genomic_DNA"/>
</dbReference>
<feature type="transmembrane region" description="Helical" evidence="7">
    <location>
        <begin position="144"/>
        <end position="163"/>
    </location>
</feature>
<dbReference type="Pfam" id="PF06750">
    <property type="entry name" value="A24_N_bact"/>
    <property type="match status" value="1"/>
</dbReference>
<dbReference type="HOGENOM" id="CLU_057101_0_1_9"/>
<evidence type="ECO:0000256" key="2">
    <source>
        <dbReference type="ARBA" id="ARBA00005801"/>
    </source>
</evidence>
<evidence type="ECO:0000256" key="5">
    <source>
        <dbReference type="ARBA" id="ARBA00022989"/>
    </source>
</evidence>
<dbReference type="PATRIC" id="fig|1209989.3.peg.3115"/>
<comment type="similarity">
    <text evidence="2">Belongs to the peptidase A24 family.</text>
</comment>
<keyword evidence="4 7" id="KW-0812">Transmembrane</keyword>
<dbReference type="KEGG" id="tae:TepiRe1_2720"/>
<evidence type="ECO:0000313" key="10">
    <source>
        <dbReference type="EMBL" id="CCP27591.1"/>
    </source>
</evidence>
<evidence type="ECO:0000256" key="1">
    <source>
        <dbReference type="ARBA" id="ARBA00004651"/>
    </source>
</evidence>
<feature type="domain" description="Prepilin type IV endopeptidase peptidase" evidence="8">
    <location>
        <begin position="102"/>
        <end position="203"/>
    </location>
</feature>
<feature type="transmembrane region" description="Helical" evidence="7">
    <location>
        <begin position="123"/>
        <end position="138"/>
    </location>
</feature>
<reference evidence="11" key="1">
    <citation type="journal article" date="2013" name="Genome Announc.">
        <title>First genome sequence of a syntrophic acetate-oxidizing bacterium, Tepidanaerobacter acetatoxydans strain Re1.</title>
        <authorList>
            <person name="Manzoor S."/>
            <person name="Bongcam-Rudloff E."/>
            <person name="Schnurer A."/>
            <person name="Muller B."/>
        </authorList>
    </citation>
    <scope>NUCLEOTIDE SEQUENCE [LARGE SCALE GENOMIC DNA]</scope>
    <source>
        <strain evidence="11">Re1</strain>
    </source>
</reference>
<dbReference type="OrthoDB" id="9789291at2"/>
<keyword evidence="5 7" id="KW-1133">Transmembrane helix</keyword>
<dbReference type="Gene3D" id="1.20.120.1220">
    <property type="match status" value="1"/>
</dbReference>
<dbReference type="PANTHER" id="PTHR30487">
    <property type="entry name" value="TYPE 4 PREPILIN-LIKE PROTEINS LEADER PEPTIDE-PROCESSING ENZYME"/>
    <property type="match status" value="1"/>
</dbReference>
<proteinExistence type="inferred from homology"/>
<dbReference type="GO" id="GO:0006465">
    <property type="term" value="P:signal peptide processing"/>
    <property type="evidence" value="ECO:0007669"/>
    <property type="project" value="TreeGrafter"/>
</dbReference>
<dbReference type="eggNOG" id="COG1989">
    <property type="taxonomic scope" value="Bacteria"/>
</dbReference>
<comment type="subcellular location">
    <subcellularLocation>
        <location evidence="1">Cell membrane</location>
        <topology evidence="1">Multi-pass membrane protein</topology>
    </subcellularLocation>
</comment>
<evidence type="ECO:0000256" key="3">
    <source>
        <dbReference type="ARBA" id="ARBA00022475"/>
    </source>
</evidence>
<feature type="transmembrane region" description="Helical" evidence="7">
    <location>
        <begin position="175"/>
        <end position="208"/>
    </location>
</feature>
<feature type="domain" description="Prepilin peptidase A24 N-terminal" evidence="9">
    <location>
        <begin position="7"/>
        <end position="89"/>
    </location>
</feature>
<dbReference type="Pfam" id="PF01478">
    <property type="entry name" value="Peptidase_A24"/>
    <property type="match status" value="1"/>
</dbReference>
<dbReference type="PANTHER" id="PTHR30487:SF0">
    <property type="entry name" value="PREPILIN LEADER PEPTIDASE_N-METHYLTRANSFERASE-RELATED"/>
    <property type="match status" value="1"/>
</dbReference>
<dbReference type="Proteomes" id="UP000010802">
    <property type="component" value="Chromosome"/>
</dbReference>
<dbReference type="KEGG" id="tep:TepRe1_2522"/>
<keyword evidence="11" id="KW-1185">Reference proteome</keyword>
<feature type="transmembrane region" description="Helical" evidence="7">
    <location>
        <begin position="220"/>
        <end position="244"/>
    </location>
</feature>
<keyword evidence="3" id="KW-1003">Cell membrane</keyword>
<dbReference type="AlphaFoldDB" id="F4LUH7"/>
<keyword evidence="6 7" id="KW-0472">Membrane</keyword>
<dbReference type="GO" id="GO:0004190">
    <property type="term" value="F:aspartic-type endopeptidase activity"/>
    <property type="evidence" value="ECO:0007669"/>
    <property type="project" value="UniProtKB-EC"/>
</dbReference>
<dbReference type="RefSeq" id="WP_013779541.1">
    <property type="nucleotide sequence ID" value="NC_015519.1"/>
</dbReference>
<evidence type="ECO:0000256" key="4">
    <source>
        <dbReference type="ARBA" id="ARBA00022692"/>
    </source>
</evidence>
<feature type="transmembrane region" description="Helical" evidence="7">
    <location>
        <begin position="72"/>
        <end position="90"/>
    </location>
</feature>
<gene>
    <name evidence="10" type="ordered locus">TEPIRE1_2720</name>
</gene>
<evidence type="ECO:0000313" key="11">
    <source>
        <dbReference type="Proteomes" id="UP000010802"/>
    </source>
</evidence>
<accession>L0S352</accession>
<dbReference type="InterPro" id="IPR010627">
    <property type="entry name" value="Prepilin_pept_A24_N"/>
</dbReference>
<protein>
    <submittedName>
        <fullName evidence="10">Prepilin peptidase</fullName>
        <ecNumber evidence="10">3.4.23.43</ecNumber>
    </submittedName>
</protein>
<dbReference type="InterPro" id="IPR000045">
    <property type="entry name" value="Prepilin_IV_endopep_pep"/>
</dbReference>
<dbReference type="InterPro" id="IPR050882">
    <property type="entry name" value="Prepilin_peptidase/N-MTase"/>
</dbReference>
<evidence type="ECO:0000256" key="6">
    <source>
        <dbReference type="ARBA" id="ARBA00023136"/>
    </source>
</evidence>
<evidence type="ECO:0000259" key="8">
    <source>
        <dbReference type="Pfam" id="PF01478"/>
    </source>
</evidence>
<name>F4LUH7_TEPAE</name>
<dbReference type="EC" id="3.4.23.43" evidence="10"/>
<evidence type="ECO:0000259" key="9">
    <source>
        <dbReference type="Pfam" id="PF06750"/>
    </source>
</evidence>